<keyword evidence="5 7" id="KW-1133">Transmembrane helix</keyword>
<dbReference type="EMBL" id="BTGU01000015">
    <property type="protein sequence ID" value="GMN42919.1"/>
    <property type="molecule type" value="Genomic_DNA"/>
</dbReference>
<dbReference type="Proteomes" id="UP001187192">
    <property type="component" value="Unassembled WGS sequence"/>
</dbReference>
<dbReference type="SMART" id="SM00665">
    <property type="entry name" value="B561"/>
    <property type="match status" value="1"/>
</dbReference>
<gene>
    <name evidence="9" type="ORF">TIFTF001_012125</name>
</gene>
<dbReference type="GO" id="GO:0016020">
    <property type="term" value="C:membrane"/>
    <property type="evidence" value="ECO:0007669"/>
    <property type="project" value="UniProtKB-SubCell"/>
</dbReference>
<evidence type="ECO:0000256" key="4">
    <source>
        <dbReference type="ARBA" id="ARBA00022982"/>
    </source>
</evidence>
<feature type="transmembrane region" description="Helical" evidence="7">
    <location>
        <begin position="345"/>
        <end position="364"/>
    </location>
</feature>
<accession>A0AA87ZZI9</accession>
<evidence type="ECO:0000256" key="1">
    <source>
        <dbReference type="ARBA" id="ARBA00004370"/>
    </source>
</evidence>
<dbReference type="PROSITE" id="PS50939">
    <property type="entry name" value="CYTOCHROME_B561"/>
    <property type="match status" value="1"/>
</dbReference>
<feature type="domain" description="Cytochrome b561" evidence="8">
    <location>
        <begin position="240"/>
        <end position="434"/>
    </location>
</feature>
<keyword evidence="10" id="KW-1185">Reference proteome</keyword>
<evidence type="ECO:0000313" key="9">
    <source>
        <dbReference type="EMBL" id="GMN42919.1"/>
    </source>
</evidence>
<keyword evidence="2" id="KW-0813">Transport</keyword>
<sequence length="456" mass="50625">MIARHDQPPVPHLTTKLLFDRTFNLKRLLPPNRLQHAVLFTPLVLLPQLPCEPLVSPPNLLPPLSVPGMANSGHAFSVSHFLVGLCLVSLVFESAVFVSADDDDAGYVGGNGIGVNGGSGAGDTEICSNDLSSFLPPPYSNISNVVCKPIWNTFVLRNGMMVGSSAIVGWVTRKGQARIKQFYLQGARKSQVIAEKGELPLTGIPASVVLHGPRIYLAFQLKFENRLAHQPLIFAFGFTYPKHLHLSRHDDKTTVLFDFSAGSATAAPSDLGQMKKNHGILAILGWGLLLPIGAIVARYFRHKDPLWYYLHSVIQFVGFVFGLAAVVLGQQLYNKIRADFPTHRGIGIFLLVLSILQILAFFLRPNKETKIRKYWNWYHHSFGRIALFFGAINILVGIQIGGGRDDWKIGYGFLLGIVLITVIVLEVLKWMKRSEDTKMDNPNFQMNPVHEHRPTL</sequence>
<dbReference type="AlphaFoldDB" id="A0AA87ZZI9"/>
<dbReference type="CDD" id="cd08760">
    <property type="entry name" value="Cyt_b561_FRRS1_like"/>
    <property type="match status" value="1"/>
</dbReference>
<evidence type="ECO:0000256" key="3">
    <source>
        <dbReference type="ARBA" id="ARBA00022692"/>
    </source>
</evidence>
<dbReference type="Gene3D" id="1.20.120.1770">
    <property type="match status" value="1"/>
</dbReference>
<evidence type="ECO:0000256" key="7">
    <source>
        <dbReference type="SAM" id="Phobius"/>
    </source>
</evidence>
<keyword evidence="3 7" id="KW-0812">Transmembrane</keyword>
<dbReference type="Pfam" id="PF03188">
    <property type="entry name" value="Cytochrom_B561"/>
    <property type="match status" value="1"/>
</dbReference>
<evidence type="ECO:0000256" key="2">
    <source>
        <dbReference type="ARBA" id="ARBA00022448"/>
    </source>
</evidence>
<protein>
    <recommendedName>
        <fullName evidence="8">Cytochrome b561 domain-containing protein</fullName>
    </recommendedName>
</protein>
<dbReference type="PANTHER" id="PTHR23130">
    <property type="entry name" value="CYTOCHROME B561 AND DOMON DOMAIN-CONTAINING PROTEIN"/>
    <property type="match status" value="1"/>
</dbReference>
<reference evidence="9" key="1">
    <citation type="submission" date="2023-07" db="EMBL/GenBank/DDBJ databases">
        <title>draft genome sequence of fig (Ficus carica).</title>
        <authorList>
            <person name="Takahashi T."/>
            <person name="Nishimura K."/>
        </authorList>
    </citation>
    <scope>NUCLEOTIDE SEQUENCE</scope>
</reference>
<organism evidence="9 10">
    <name type="scientific">Ficus carica</name>
    <name type="common">Common fig</name>
    <dbReference type="NCBI Taxonomy" id="3494"/>
    <lineage>
        <taxon>Eukaryota</taxon>
        <taxon>Viridiplantae</taxon>
        <taxon>Streptophyta</taxon>
        <taxon>Embryophyta</taxon>
        <taxon>Tracheophyta</taxon>
        <taxon>Spermatophyta</taxon>
        <taxon>Magnoliopsida</taxon>
        <taxon>eudicotyledons</taxon>
        <taxon>Gunneridae</taxon>
        <taxon>Pentapetalae</taxon>
        <taxon>rosids</taxon>
        <taxon>fabids</taxon>
        <taxon>Rosales</taxon>
        <taxon>Moraceae</taxon>
        <taxon>Ficeae</taxon>
        <taxon>Ficus</taxon>
    </lineage>
</organism>
<evidence type="ECO:0000256" key="5">
    <source>
        <dbReference type="ARBA" id="ARBA00022989"/>
    </source>
</evidence>
<keyword evidence="4" id="KW-0249">Electron transport</keyword>
<proteinExistence type="predicted"/>
<name>A0AA87ZZI9_FICCA</name>
<feature type="transmembrane region" description="Helical" evidence="7">
    <location>
        <begin position="279"/>
        <end position="300"/>
    </location>
</feature>
<evidence type="ECO:0000313" key="10">
    <source>
        <dbReference type="Proteomes" id="UP001187192"/>
    </source>
</evidence>
<evidence type="ECO:0000256" key="6">
    <source>
        <dbReference type="ARBA" id="ARBA00023136"/>
    </source>
</evidence>
<comment type="caution">
    <text evidence="9">The sequence shown here is derived from an EMBL/GenBank/DDBJ whole genome shotgun (WGS) entry which is preliminary data.</text>
</comment>
<dbReference type="PANTHER" id="PTHR23130:SF115">
    <property type="entry name" value="OS01G0680900 PROTEIN"/>
    <property type="match status" value="1"/>
</dbReference>
<comment type="subcellular location">
    <subcellularLocation>
        <location evidence="1">Membrane</location>
    </subcellularLocation>
</comment>
<feature type="transmembrane region" description="Helical" evidence="7">
    <location>
        <begin position="307"/>
        <end position="333"/>
    </location>
</feature>
<feature type="transmembrane region" description="Helical" evidence="7">
    <location>
        <begin position="409"/>
        <end position="428"/>
    </location>
</feature>
<evidence type="ECO:0000259" key="8">
    <source>
        <dbReference type="PROSITE" id="PS50939"/>
    </source>
</evidence>
<feature type="transmembrane region" description="Helical" evidence="7">
    <location>
        <begin position="385"/>
        <end position="403"/>
    </location>
</feature>
<keyword evidence="6 7" id="KW-0472">Membrane</keyword>
<dbReference type="InterPro" id="IPR006593">
    <property type="entry name" value="Cyt_b561/ferric_Rdtase_TM"/>
</dbReference>